<evidence type="ECO:0000313" key="2">
    <source>
        <dbReference type="EMBL" id="KAK1296367.1"/>
    </source>
</evidence>
<dbReference type="PANTHER" id="PTHR35218:SF7">
    <property type="entry name" value="ENDONUCLEASE_EXONUCLEASE_PHOSPHATASE"/>
    <property type="match status" value="1"/>
</dbReference>
<accession>A0AAV9D5A5</accession>
<evidence type="ECO:0000313" key="3">
    <source>
        <dbReference type="Proteomes" id="UP001180020"/>
    </source>
</evidence>
<dbReference type="AlphaFoldDB" id="A0AAV9D5A5"/>
<dbReference type="Proteomes" id="UP001180020">
    <property type="component" value="Unassembled WGS sequence"/>
</dbReference>
<dbReference type="SUPFAM" id="SSF56219">
    <property type="entry name" value="DNase I-like"/>
    <property type="match status" value="1"/>
</dbReference>
<dbReference type="Pfam" id="PF03372">
    <property type="entry name" value="Exo_endo_phos"/>
    <property type="match status" value="1"/>
</dbReference>
<evidence type="ECO:0000259" key="1">
    <source>
        <dbReference type="Pfam" id="PF03372"/>
    </source>
</evidence>
<reference evidence="2" key="2">
    <citation type="submission" date="2023-06" db="EMBL/GenBank/DDBJ databases">
        <authorList>
            <person name="Ma L."/>
            <person name="Liu K.-W."/>
            <person name="Li Z."/>
            <person name="Hsiao Y.-Y."/>
            <person name="Qi Y."/>
            <person name="Fu T."/>
            <person name="Tang G."/>
            <person name="Zhang D."/>
            <person name="Sun W.-H."/>
            <person name="Liu D.-K."/>
            <person name="Li Y."/>
            <person name="Chen G.-Z."/>
            <person name="Liu X.-D."/>
            <person name="Liao X.-Y."/>
            <person name="Jiang Y.-T."/>
            <person name="Yu X."/>
            <person name="Hao Y."/>
            <person name="Huang J."/>
            <person name="Zhao X.-W."/>
            <person name="Ke S."/>
            <person name="Chen Y.-Y."/>
            <person name="Wu W.-L."/>
            <person name="Hsu J.-L."/>
            <person name="Lin Y.-F."/>
            <person name="Huang M.-D."/>
            <person name="Li C.-Y."/>
            <person name="Huang L."/>
            <person name="Wang Z.-W."/>
            <person name="Zhao X."/>
            <person name="Zhong W.-Y."/>
            <person name="Peng D.-H."/>
            <person name="Ahmad S."/>
            <person name="Lan S."/>
            <person name="Zhang J.-S."/>
            <person name="Tsai W.-C."/>
            <person name="Van De Peer Y."/>
            <person name="Liu Z.-J."/>
        </authorList>
    </citation>
    <scope>NUCLEOTIDE SEQUENCE</scope>
    <source>
        <strain evidence="2">CP</strain>
        <tissue evidence="2">Leaves</tissue>
    </source>
</reference>
<dbReference type="PANTHER" id="PTHR35218">
    <property type="entry name" value="RNASE H DOMAIN-CONTAINING PROTEIN"/>
    <property type="match status" value="1"/>
</dbReference>
<gene>
    <name evidence="2" type="ORF">QJS10_CPB15g00779</name>
</gene>
<dbReference type="InterPro" id="IPR036691">
    <property type="entry name" value="Endo/exonu/phosph_ase_sf"/>
</dbReference>
<sequence length="154" mass="17681">MESIFWNVRGLKGAEKQLDLSSFLKTHKPSFVSLMDTKLEDFDLPLLNQKLTFLNSSFLSHDGRIDLFWNKDLVEVTVIGHSSQHVHCSVYRKSTQSMFFVTSVYASNDYLERRILWSTITSLSAAVNGHPWIVGGNFNEVRFSMKNRVVGLFM</sequence>
<reference evidence="2" key="1">
    <citation type="journal article" date="2023" name="Nat. Commun.">
        <title>Diploid and tetraploid genomes of Acorus and the evolution of monocots.</title>
        <authorList>
            <person name="Ma L."/>
            <person name="Liu K.W."/>
            <person name="Li Z."/>
            <person name="Hsiao Y.Y."/>
            <person name="Qi Y."/>
            <person name="Fu T."/>
            <person name="Tang G.D."/>
            <person name="Zhang D."/>
            <person name="Sun W.H."/>
            <person name="Liu D.K."/>
            <person name="Li Y."/>
            <person name="Chen G.Z."/>
            <person name="Liu X.D."/>
            <person name="Liao X.Y."/>
            <person name="Jiang Y.T."/>
            <person name="Yu X."/>
            <person name="Hao Y."/>
            <person name="Huang J."/>
            <person name="Zhao X.W."/>
            <person name="Ke S."/>
            <person name="Chen Y.Y."/>
            <person name="Wu W.L."/>
            <person name="Hsu J.L."/>
            <person name="Lin Y.F."/>
            <person name="Huang M.D."/>
            <person name="Li C.Y."/>
            <person name="Huang L."/>
            <person name="Wang Z.W."/>
            <person name="Zhao X."/>
            <person name="Zhong W.Y."/>
            <person name="Peng D.H."/>
            <person name="Ahmad S."/>
            <person name="Lan S."/>
            <person name="Zhang J.S."/>
            <person name="Tsai W.C."/>
            <person name="Van de Peer Y."/>
            <person name="Liu Z.J."/>
        </authorList>
    </citation>
    <scope>NUCLEOTIDE SEQUENCE</scope>
    <source>
        <strain evidence="2">CP</strain>
    </source>
</reference>
<proteinExistence type="predicted"/>
<organism evidence="2 3">
    <name type="scientific">Acorus calamus</name>
    <name type="common">Sweet flag</name>
    <dbReference type="NCBI Taxonomy" id="4465"/>
    <lineage>
        <taxon>Eukaryota</taxon>
        <taxon>Viridiplantae</taxon>
        <taxon>Streptophyta</taxon>
        <taxon>Embryophyta</taxon>
        <taxon>Tracheophyta</taxon>
        <taxon>Spermatophyta</taxon>
        <taxon>Magnoliopsida</taxon>
        <taxon>Liliopsida</taxon>
        <taxon>Acoraceae</taxon>
        <taxon>Acorus</taxon>
    </lineage>
</organism>
<name>A0AAV9D5A5_ACOCL</name>
<dbReference type="InterPro" id="IPR005135">
    <property type="entry name" value="Endo/exonuclease/phosphatase"/>
</dbReference>
<feature type="domain" description="Endonuclease/exonuclease/phosphatase" evidence="1">
    <location>
        <begin position="5"/>
        <end position="144"/>
    </location>
</feature>
<keyword evidence="3" id="KW-1185">Reference proteome</keyword>
<comment type="caution">
    <text evidence="2">The sequence shown here is derived from an EMBL/GenBank/DDBJ whole genome shotgun (WGS) entry which is preliminary data.</text>
</comment>
<dbReference type="EMBL" id="JAUJYO010000015">
    <property type="protein sequence ID" value="KAK1296367.1"/>
    <property type="molecule type" value="Genomic_DNA"/>
</dbReference>
<dbReference type="Gene3D" id="3.60.10.10">
    <property type="entry name" value="Endonuclease/exonuclease/phosphatase"/>
    <property type="match status" value="1"/>
</dbReference>
<protein>
    <recommendedName>
        <fullName evidence="1">Endonuclease/exonuclease/phosphatase domain-containing protein</fullName>
    </recommendedName>
</protein>